<gene>
    <name evidence="1" type="ORF">NUW54_g14702</name>
</gene>
<proteinExistence type="predicted"/>
<accession>A0ACC1MAP7</accession>
<dbReference type="EMBL" id="JANSHE010007838">
    <property type="protein sequence ID" value="KAJ2955904.1"/>
    <property type="molecule type" value="Genomic_DNA"/>
</dbReference>
<name>A0ACC1MAP7_9APHY</name>
<evidence type="ECO:0000313" key="1">
    <source>
        <dbReference type="EMBL" id="KAJ2955904.1"/>
    </source>
</evidence>
<organism evidence="1 2">
    <name type="scientific">Trametes sanguinea</name>
    <dbReference type="NCBI Taxonomy" id="158606"/>
    <lineage>
        <taxon>Eukaryota</taxon>
        <taxon>Fungi</taxon>
        <taxon>Dikarya</taxon>
        <taxon>Basidiomycota</taxon>
        <taxon>Agaricomycotina</taxon>
        <taxon>Agaricomycetes</taxon>
        <taxon>Polyporales</taxon>
        <taxon>Polyporaceae</taxon>
        <taxon>Trametes</taxon>
    </lineage>
</organism>
<dbReference type="Proteomes" id="UP001144978">
    <property type="component" value="Unassembled WGS sequence"/>
</dbReference>
<evidence type="ECO:0000313" key="2">
    <source>
        <dbReference type="Proteomes" id="UP001144978"/>
    </source>
</evidence>
<keyword evidence="2" id="KW-1185">Reference proteome</keyword>
<sequence>MVSNDARLSWRSATYLMLSDRLADLIRKAVEDLAIVVARDVVPEAAKDPGVRARDILDGHRLEAEGRGEVGLEERLEDLVGQHDHAESTR</sequence>
<protein>
    <submittedName>
        <fullName evidence="1">Uncharacterized protein</fullName>
    </submittedName>
</protein>
<comment type="caution">
    <text evidence="1">The sequence shown here is derived from an EMBL/GenBank/DDBJ whole genome shotgun (WGS) entry which is preliminary data.</text>
</comment>
<reference evidence="1" key="1">
    <citation type="submission" date="2022-08" db="EMBL/GenBank/DDBJ databases">
        <title>Genome Sequence of Pycnoporus sanguineus.</title>
        <authorList>
            <person name="Buettner E."/>
        </authorList>
    </citation>
    <scope>NUCLEOTIDE SEQUENCE</scope>
    <source>
        <strain evidence="1">CG-C14</strain>
    </source>
</reference>